<organism evidence="1">
    <name type="scientific">bioreactor metagenome</name>
    <dbReference type="NCBI Taxonomy" id="1076179"/>
    <lineage>
        <taxon>unclassified sequences</taxon>
        <taxon>metagenomes</taxon>
        <taxon>ecological metagenomes</taxon>
    </lineage>
</organism>
<protein>
    <submittedName>
        <fullName evidence="1">Uncharacterized protein</fullName>
    </submittedName>
</protein>
<sequence>MLPFKKDPKKAFALITTVPSKAICPKSVVFNIFLLEINSYINTKLLKKLNASKYLKKMLILSFFRNAYTVKNMK</sequence>
<proteinExistence type="predicted"/>
<comment type="caution">
    <text evidence="1">The sequence shown here is derived from an EMBL/GenBank/DDBJ whole genome shotgun (WGS) entry which is preliminary data.</text>
</comment>
<dbReference type="EMBL" id="VSSQ01053670">
    <property type="protein sequence ID" value="MPN07672.1"/>
    <property type="molecule type" value="Genomic_DNA"/>
</dbReference>
<accession>A0A645F2D3</accession>
<gene>
    <name evidence="1" type="ORF">SDC9_154943</name>
</gene>
<dbReference type="AlphaFoldDB" id="A0A645F2D3"/>
<reference evidence="1" key="1">
    <citation type="submission" date="2019-08" db="EMBL/GenBank/DDBJ databases">
        <authorList>
            <person name="Kucharzyk K."/>
            <person name="Murdoch R.W."/>
            <person name="Higgins S."/>
            <person name="Loffler F."/>
        </authorList>
    </citation>
    <scope>NUCLEOTIDE SEQUENCE</scope>
</reference>
<name>A0A645F2D3_9ZZZZ</name>
<evidence type="ECO:0000313" key="1">
    <source>
        <dbReference type="EMBL" id="MPN07672.1"/>
    </source>
</evidence>